<dbReference type="AlphaFoldDB" id="M0MCZ8"/>
<dbReference type="Pfam" id="PF01636">
    <property type="entry name" value="APH"/>
    <property type="match status" value="1"/>
</dbReference>
<name>M0MCZ8_9EURY</name>
<dbReference type="InterPro" id="IPR011009">
    <property type="entry name" value="Kinase-like_dom_sf"/>
</dbReference>
<comment type="caution">
    <text evidence="2">The sequence shown here is derived from an EMBL/GenBank/DDBJ whole genome shotgun (WGS) entry which is preliminary data.</text>
</comment>
<reference evidence="2 3" key="1">
    <citation type="journal article" date="2014" name="PLoS Genet.">
        <title>Phylogenetically driven sequencing of extremely halophilic archaea reveals strategies for static and dynamic osmo-response.</title>
        <authorList>
            <person name="Becker E.A."/>
            <person name="Seitzer P.M."/>
            <person name="Tritt A."/>
            <person name="Larsen D."/>
            <person name="Krusor M."/>
            <person name="Yao A.I."/>
            <person name="Wu D."/>
            <person name="Madern D."/>
            <person name="Eisen J.A."/>
            <person name="Darling A.E."/>
            <person name="Facciotti M.T."/>
        </authorList>
    </citation>
    <scope>NUCLEOTIDE SEQUENCE [LARGE SCALE GENOMIC DNA]</scope>
    <source>
        <strain evidence="2 3">DSM 5350</strain>
    </source>
</reference>
<dbReference type="RefSeq" id="WP_006079321.1">
    <property type="nucleotide sequence ID" value="NZ_AOMD01000034.1"/>
</dbReference>
<keyword evidence="2" id="KW-0808">Transferase</keyword>
<dbReference type="EMBL" id="AOMD01000034">
    <property type="protein sequence ID" value="EMA42509.1"/>
    <property type="molecule type" value="Genomic_DNA"/>
</dbReference>
<dbReference type="InParanoid" id="M0MCZ8"/>
<dbReference type="Gene3D" id="3.90.1200.10">
    <property type="match status" value="1"/>
</dbReference>
<sequence>MDDRVATVLGDGFPGHEVDEVRSPGPSWNEKNHTVRVDFDDGTTIYLKVAVDGDGTRVARERAVIAYVGANSPISVPRVVASATGDPGPYLATAPVGGQNFLELWTDAETAERASLAHEVGESLACVHAERFERHGHITGGSVDGLDIDTGSWTDILLNKIAEKREIASSERFDHHFEEVAAAVEENRDLLDDAPAALLHGDAAKPNCFRTDSRIGFLDWEIAHIGDPARDVVRTRGYLDTLRGDGPAAIVDSFHDGYRERAGGLPERFVDRRPIYEAVRFLGNSGFYERLVEFTGESREETATWIEDGMDRRLAAIA</sequence>
<dbReference type="STRING" id="1227455.C449_17342"/>
<protein>
    <submittedName>
        <fullName evidence="2">Phosphotransferase</fullName>
    </submittedName>
</protein>
<dbReference type="OrthoDB" id="350437at2157"/>
<dbReference type="PATRIC" id="fig|1227455.4.peg.3530"/>
<dbReference type="Proteomes" id="UP000011669">
    <property type="component" value="Unassembled WGS sequence"/>
</dbReference>
<dbReference type="GO" id="GO:0016740">
    <property type="term" value="F:transferase activity"/>
    <property type="evidence" value="ECO:0007669"/>
    <property type="project" value="UniProtKB-KW"/>
</dbReference>
<proteinExistence type="predicted"/>
<dbReference type="PANTHER" id="PTHR21310">
    <property type="entry name" value="AMINOGLYCOSIDE PHOSPHOTRANSFERASE-RELATED-RELATED"/>
    <property type="match status" value="1"/>
</dbReference>
<feature type="domain" description="Aminoglycoside phosphotransferase" evidence="1">
    <location>
        <begin position="31"/>
        <end position="259"/>
    </location>
</feature>
<dbReference type="InterPro" id="IPR002575">
    <property type="entry name" value="Aminoglycoside_PTrfase"/>
</dbReference>
<organism evidence="2 3">
    <name type="scientific">Halococcus saccharolyticus DSM 5350</name>
    <dbReference type="NCBI Taxonomy" id="1227455"/>
    <lineage>
        <taxon>Archaea</taxon>
        <taxon>Methanobacteriati</taxon>
        <taxon>Methanobacteriota</taxon>
        <taxon>Stenosarchaea group</taxon>
        <taxon>Halobacteria</taxon>
        <taxon>Halobacteriales</taxon>
        <taxon>Halococcaceae</taxon>
        <taxon>Halococcus</taxon>
    </lineage>
</organism>
<gene>
    <name evidence="2" type="ORF">C449_17342</name>
</gene>
<dbReference type="SUPFAM" id="SSF56112">
    <property type="entry name" value="Protein kinase-like (PK-like)"/>
    <property type="match status" value="1"/>
</dbReference>
<evidence type="ECO:0000259" key="1">
    <source>
        <dbReference type="Pfam" id="PF01636"/>
    </source>
</evidence>
<accession>M0MCZ8</accession>
<evidence type="ECO:0000313" key="3">
    <source>
        <dbReference type="Proteomes" id="UP000011669"/>
    </source>
</evidence>
<keyword evidence="3" id="KW-1185">Reference proteome</keyword>
<dbReference type="InterPro" id="IPR051678">
    <property type="entry name" value="AGP_Transferase"/>
</dbReference>
<evidence type="ECO:0000313" key="2">
    <source>
        <dbReference type="EMBL" id="EMA42509.1"/>
    </source>
</evidence>